<reference evidence="2" key="2">
    <citation type="journal article" date="2021" name="PeerJ">
        <title>Extensive microbial diversity within the chicken gut microbiome revealed by metagenomics and culture.</title>
        <authorList>
            <person name="Gilroy R."/>
            <person name="Ravi A."/>
            <person name="Getino M."/>
            <person name="Pursley I."/>
            <person name="Horton D.L."/>
            <person name="Alikhan N.F."/>
            <person name="Baker D."/>
            <person name="Gharbi K."/>
            <person name="Hall N."/>
            <person name="Watson M."/>
            <person name="Adriaenssens E.M."/>
            <person name="Foster-Nyarko E."/>
            <person name="Jarju S."/>
            <person name="Secka A."/>
            <person name="Antonio M."/>
            <person name="Oren A."/>
            <person name="Chaudhuri R.R."/>
            <person name="La Ragione R."/>
            <person name="Hildebrand F."/>
            <person name="Pallen M.J."/>
        </authorList>
    </citation>
    <scope>NUCLEOTIDE SEQUENCE</scope>
    <source>
        <strain evidence="2">CHK193-30670</strain>
    </source>
</reference>
<comment type="caution">
    <text evidence="2">The sequence shown here is derived from an EMBL/GenBank/DDBJ whole genome shotgun (WGS) entry which is preliminary data.</text>
</comment>
<organism evidence="2 3">
    <name type="scientific">Candidatus Aphodocola excrementigallinarum</name>
    <dbReference type="NCBI Taxonomy" id="2840670"/>
    <lineage>
        <taxon>Bacteria</taxon>
        <taxon>Bacillati</taxon>
        <taxon>Bacillota</taxon>
        <taxon>Bacilli</taxon>
        <taxon>Candidatus Aphodocola</taxon>
    </lineage>
</organism>
<evidence type="ECO:0000256" key="1">
    <source>
        <dbReference type="SAM" id="Phobius"/>
    </source>
</evidence>
<gene>
    <name evidence="2" type="ORF">IAB68_00745</name>
</gene>
<name>A0A9D1ILH4_9FIRM</name>
<accession>A0A9D1ILH4</accession>
<keyword evidence="1" id="KW-1133">Transmembrane helix</keyword>
<dbReference type="Proteomes" id="UP000824074">
    <property type="component" value="Unassembled WGS sequence"/>
</dbReference>
<feature type="transmembrane region" description="Helical" evidence="1">
    <location>
        <begin position="7"/>
        <end position="25"/>
    </location>
</feature>
<dbReference type="EMBL" id="DVMT01000011">
    <property type="protein sequence ID" value="HIU39815.1"/>
    <property type="molecule type" value="Genomic_DNA"/>
</dbReference>
<dbReference type="AlphaFoldDB" id="A0A9D1ILH4"/>
<evidence type="ECO:0000313" key="2">
    <source>
        <dbReference type="EMBL" id="HIU39815.1"/>
    </source>
</evidence>
<protein>
    <submittedName>
        <fullName evidence="2">Uncharacterized protein</fullName>
    </submittedName>
</protein>
<keyword evidence="1" id="KW-0812">Transmembrane</keyword>
<proteinExistence type="predicted"/>
<evidence type="ECO:0000313" key="3">
    <source>
        <dbReference type="Proteomes" id="UP000824074"/>
    </source>
</evidence>
<sequence>MKKQSIAIIGVIAFVLAVAVGYALFSETLTVNGTATAEGTFDVEFTSVGTPTCVGFSQTCDADTLTEITEDKNTLNVTVNKLEYPGAYVEIPVTVTNKGSIPAILKEIQETGLTTDPSIKVSYTGLEELKNQEVAQNGTQTFKIKVMWDQDSNQSSSDVSFSIRLNYEQKKA</sequence>
<keyword evidence="1" id="KW-0472">Membrane</keyword>
<reference evidence="2" key="1">
    <citation type="submission" date="2020-10" db="EMBL/GenBank/DDBJ databases">
        <authorList>
            <person name="Gilroy R."/>
        </authorList>
    </citation>
    <scope>NUCLEOTIDE SEQUENCE</scope>
    <source>
        <strain evidence="2">CHK193-30670</strain>
    </source>
</reference>